<organism evidence="1 2">
    <name type="scientific">Pelagibacterium halotolerans (strain DSM 22347 / JCM 15775 / CGMCC 1.7692 / B2)</name>
    <dbReference type="NCBI Taxonomy" id="1082931"/>
    <lineage>
        <taxon>Bacteria</taxon>
        <taxon>Pseudomonadati</taxon>
        <taxon>Pseudomonadota</taxon>
        <taxon>Alphaproteobacteria</taxon>
        <taxon>Hyphomicrobiales</taxon>
        <taxon>Devosiaceae</taxon>
        <taxon>Pelagibacterium</taxon>
    </lineage>
</organism>
<evidence type="ECO:0000313" key="1">
    <source>
        <dbReference type="EMBL" id="AEQ52668.1"/>
    </source>
</evidence>
<dbReference type="RefSeq" id="WP_014131817.1">
    <property type="nucleotide sequence ID" value="NC_016078.1"/>
</dbReference>
<dbReference type="Proteomes" id="UP000008850">
    <property type="component" value="Chromosome"/>
</dbReference>
<protein>
    <submittedName>
        <fullName evidence="1">Uncharacterized protein</fullName>
    </submittedName>
</protein>
<keyword evidence="2" id="KW-1185">Reference proteome</keyword>
<accession>G4RBJ2</accession>
<dbReference type="KEGG" id="phl:KKY_2660"/>
<name>G4RBJ2_PELHB</name>
<dbReference type="HOGENOM" id="CLU_1382985_0_0_5"/>
<dbReference type="AlphaFoldDB" id="G4RBJ2"/>
<gene>
    <name evidence="1" type="ordered locus">KKY_2660</name>
</gene>
<sequence length="197" mass="22349">MPSAETYERIISMRKAGFTVAAIADEDNLSARYVQQLCAEQGLKLEPKLSGRDVEDMVRMRNDRCSIQSIADHFGVSTTAVLKRLRLAGVAARTEARRRHDAFMRRQVRAMRGIGWTWQRVARGLNVSISTAQSYAPDDSKAWEKHKRLIEIMTRYTAGEMTLDEYNDRVDALDLENPQTYVIDHASRGWDDVGDAA</sequence>
<evidence type="ECO:0000313" key="2">
    <source>
        <dbReference type="Proteomes" id="UP000008850"/>
    </source>
</evidence>
<dbReference type="STRING" id="1082931.KKY_2660"/>
<proteinExistence type="predicted"/>
<reference evidence="1 2" key="1">
    <citation type="journal article" date="2012" name="J. Bacteriol.">
        <title>Complete genome sequence of Pelagibacterium halotolerans B2T.</title>
        <authorList>
            <person name="Huo Y.Y."/>
            <person name="Cheng H."/>
            <person name="Han X.F."/>
            <person name="Jiang X.W."/>
            <person name="Sun C."/>
            <person name="Zhang X.Q."/>
            <person name="Zhu X.F."/>
            <person name="Liu Y.F."/>
            <person name="Li P.F."/>
            <person name="Ni P.X."/>
            <person name="Wu M."/>
        </authorList>
    </citation>
    <scope>NUCLEOTIDE SEQUENCE [LARGE SCALE GENOMIC DNA]</scope>
    <source>
        <strain evidence="2">DSM 22347 / JCM 15775 / CGMCC 1.7692 / B2</strain>
    </source>
</reference>
<dbReference type="EMBL" id="CP003075">
    <property type="protein sequence ID" value="AEQ52668.1"/>
    <property type="molecule type" value="Genomic_DNA"/>
</dbReference>